<keyword evidence="3" id="KW-1185">Reference proteome</keyword>
<dbReference type="EMBL" id="BAIV01000035">
    <property type="protein sequence ID" value="GAE86017.1"/>
    <property type="molecule type" value="Genomic_DNA"/>
</dbReference>
<dbReference type="Proteomes" id="UP000019131">
    <property type="component" value="Unassembled WGS sequence"/>
</dbReference>
<reference evidence="2 3" key="1">
    <citation type="journal article" date="2014" name="Genome Announc.">
        <title>Draft Genome Sequence of Bacteroides reticulotermitis Strain JCM 10512T, Isolated from the Gut of a Termite.</title>
        <authorList>
            <person name="Yuki M."/>
            <person name="Oshima K."/>
            <person name="Suda W."/>
            <person name="Sakamoto M."/>
            <person name="Iida T."/>
            <person name="Hattori M."/>
            <person name="Ohkuma M."/>
        </authorList>
    </citation>
    <scope>NUCLEOTIDE SEQUENCE [LARGE SCALE GENOMIC DNA]</scope>
    <source>
        <strain evidence="2 3">JCM 10512</strain>
    </source>
</reference>
<dbReference type="AlphaFoldDB" id="W4UYW8"/>
<evidence type="ECO:0000256" key="1">
    <source>
        <dbReference type="SAM" id="SignalP"/>
    </source>
</evidence>
<dbReference type="STRING" id="1445607.JCM10512_4496"/>
<gene>
    <name evidence="2" type="ORF">JCM10512_4496</name>
</gene>
<evidence type="ECO:0000313" key="2">
    <source>
        <dbReference type="EMBL" id="GAE86017.1"/>
    </source>
</evidence>
<dbReference type="PROSITE" id="PS51257">
    <property type="entry name" value="PROKAR_LIPOPROTEIN"/>
    <property type="match status" value="1"/>
</dbReference>
<evidence type="ECO:0000313" key="3">
    <source>
        <dbReference type="Proteomes" id="UP000019131"/>
    </source>
</evidence>
<sequence length="56" mass="6028">MKKYMLVFALGLLIAGLSSCDDGRIYENTSIVPREGRYSNYPVSSAASVNGLKATV</sequence>
<accession>W4UYW8</accession>
<proteinExistence type="predicted"/>
<feature type="chain" id="PRO_5004849667" description="Outer membrane protein" evidence="1">
    <location>
        <begin position="21"/>
        <end position="56"/>
    </location>
</feature>
<keyword evidence="1" id="KW-0732">Signal</keyword>
<feature type="signal peptide" evidence="1">
    <location>
        <begin position="1"/>
        <end position="20"/>
    </location>
</feature>
<name>W4UYW8_9BACE</name>
<protein>
    <recommendedName>
        <fullName evidence="4">Outer membrane protein</fullName>
    </recommendedName>
</protein>
<comment type="caution">
    <text evidence="2">The sequence shown here is derived from an EMBL/GenBank/DDBJ whole genome shotgun (WGS) entry which is preliminary data.</text>
</comment>
<organism evidence="2 3">
    <name type="scientific">Bacteroides reticulotermitis JCM 10512</name>
    <dbReference type="NCBI Taxonomy" id="1445607"/>
    <lineage>
        <taxon>Bacteria</taxon>
        <taxon>Pseudomonadati</taxon>
        <taxon>Bacteroidota</taxon>
        <taxon>Bacteroidia</taxon>
        <taxon>Bacteroidales</taxon>
        <taxon>Bacteroidaceae</taxon>
        <taxon>Bacteroides</taxon>
    </lineage>
</organism>
<evidence type="ECO:0008006" key="4">
    <source>
        <dbReference type="Google" id="ProtNLM"/>
    </source>
</evidence>